<dbReference type="eggNOG" id="COG0688">
    <property type="taxonomic scope" value="Bacteria"/>
</dbReference>
<evidence type="ECO:0000313" key="3">
    <source>
        <dbReference type="Proteomes" id="UP000003835"/>
    </source>
</evidence>
<dbReference type="PROSITE" id="PS52031">
    <property type="entry name" value="GG_LECTIN"/>
    <property type="match status" value="1"/>
</dbReference>
<keyword evidence="3" id="KW-1185">Reference proteome</keyword>
<dbReference type="GO" id="GO:0016266">
    <property type="term" value="P:protein O-linked glycosylation via N-acetyl-galactosamine"/>
    <property type="evidence" value="ECO:0007669"/>
    <property type="project" value="TreeGrafter"/>
</dbReference>
<dbReference type="InterPro" id="IPR052463">
    <property type="entry name" value="O-linked_mannose_GnT"/>
</dbReference>
<dbReference type="AlphaFoldDB" id="B4W191"/>
<dbReference type="Pfam" id="PF15711">
    <property type="entry name" value="ILEI"/>
    <property type="match status" value="1"/>
</dbReference>
<dbReference type="Proteomes" id="UP000003835">
    <property type="component" value="Unassembled WGS sequence"/>
</dbReference>
<feature type="domain" description="ILEI/PANDER" evidence="1">
    <location>
        <begin position="30"/>
        <end position="119"/>
    </location>
</feature>
<dbReference type="InterPro" id="IPR039477">
    <property type="entry name" value="ILEI/PANDER_dom"/>
</dbReference>
<accession>B4W191</accession>
<proteinExistence type="predicted"/>
<dbReference type="PANTHER" id="PTHR46396:SF1">
    <property type="entry name" value="PROTEIN O-LINKED-MANNOSE BETA-1,2-N-ACETYLGLUCOSAMINYLTRANSFERASE 1"/>
    <property type="match status" value="1"/>
</dbReference>
<name>B4W191_9CYAN</name>
<protein>
    <recommendedName>
        <fullName evidence="1">ILEI/PANDER domain-containing protein</fullName>
    </recommendedName>
</protein>
<sequence>MQVSSAGYDHGNSASIRFNTQDLGENFYNRGLNVAVFDEFTGQPIFGTTFDTFNSGNSESFAQFISTLPPGRIVAIAIKDDANLNLSERGKRACKSLGSRLIDHLQFRSSWAIIGQTGAASGTAAEQLSHESAVTCSREITATKVKVPSFVVAVTSAGNNWGSLTVRKYLDN</sequence>
<gene>
    <name evidence="2" type="ORF">MC7420_7617</name>
</gene>
<evidence type="ECO:0000313" key="2">
    <source>
        <dbReference type="EMBL" id="EDX72137.1"/>
    </source>
</evidence>
<reference evidence="2 3" key="1">
    <citation type="submission" date="2008-07" db="EMBL/GenBank/DDBJ databases">
        <authorList>
            <person name="Tandeau de Marsac N."/>
            <person name="Ferriera S."/>
            <person name="Johnson J."/>
            <person name="Kravitz S."/>
            <person name="Beeson K."/>
            <person name="Sutton G."/>
            <person name="Rogers Y.-H."/>
            <person name="Friedman R."/>
            <person name="Frazier M."/>
            <person name="Venter J.C."/>
        </authorList>
    </citation>
    <scope>NUCLEOTIDE SEQUENCE [LARGE SCALE GENOMIC DNA]</scope>
    <source>
        <strain evidence="2 3">PCC 7420</strain>
    </source>
</reference>
<organism evidence="2 3">
    <name type="scientific">Coleofasciculus chthonoplastes PCC 7420</name>
    <dbReference type="NCBI Taxonomy" id="118168"/>
    <lineage>
        <taxon>Bacteria</taxon>
        <taxon>Bacillati</taxon>
        <taxon>Cyanobacteriota</taxon>
        <taxon>Cyanophyceae</taxon>
        <taxon>Coleofasciculales</taxon>
        <taxon>Coleofasciculaceae</taxon>
        <taxon>Coleofasciculus</taxon>
    </lineage>
</organism>
<dbReference type="PANTHER" id="PTHR46396">
    <property type="entry name" value="PROTEIN O-LINKED-MANNOSE BETA-1,2-N-ACETYLGLUCOSAMINYLTRANSFERASE 1"/>
    <property type="match status" value="1"/>
</dbReference>
<dbReference type="STRING" id="118168.MC7420_7617"/>
<evidence type="ECO:0000259" key="1">
    <source>
        <dbReference type="Pfam" id="PF15711"/>
    </source>
</evidence>
<dbReference type="GO" id="GO:0047223">
    <property type="term" value="F:beta-1,3-galactosyl-O-glycosyl-glycoprotein beta-1,3-N-acetylglucosaminyltransferase activity"/>
    <property type="evidence" value="ECO:0007669"/>
    <property type="project" value="TreeGrafter"/>
</dbReference>
<dbReference type="EMBL" id="DS989867">
    <property type="protein sequence ID" value="EDX72137.1"/>
    <property type="molecule type" value="Genomic_DNA"/>
</dbReference>
<dbReference type="HOGENOM" id="CLU_1552665_0_0_3"/>